<dbReference type="EMBL" id="CABWKQ010000030">
    <property type="protein sequence ID" value="VWX37854.1"/>
    <property type="molecule type" value="Genomic_DNA"/>
</dbReference>
<dbReference type="Pfam" id="PF13671">
    <property type="entry name" value="AAA_33"/>
    <property type="match status" value="1"/>
</dbReference>
<protein>
    <submittedName>
        <fullName evidence="1">Tunicamycin resistance protein</fullName>
    </submittedName>
</protein>
<proteinExistence type="predicted"/>
<name>A0A653IGA6_9BACL</name>
<dbReference type="RefSeq" id="WP_159173765.1">
    <property type="nucleotide sequence ID" value="NZ_LR732312.1"/>
</dbReference>
<dbReference type="Gene3D" id="3.40.50.300">
    <property type="entry name" value="P-loop containing nucleotide triphosphate hydrolases"/>
    <property type="match status" value="1"/>
</dbReference>
<sequence>MIIWINGTFGVGKTTAAKGLQNRIPESVIFDPESVGQLLREQFPSTRMYGDFQDEPLWRELTRVLLERSDQSGERTMIVPMTVTNPIYFDEIIGELRRRGHLVHHVSLMASTTTVKRRLLRRFERPDSWGGRQAEARIQALTNPLFNQHIETDQLTKQGVVDAIALSCDLHVAPPCRKRIFS</sequence>
<evidence type="ECO:0000313" key="1">
    <source>
        <dbReference type="EMBL" id="VWX37854.1"/>
    </source>
</evidence>
<reference evidence="1 2" key="1">
    <citation type="submission" date="2019-10" db="EMBL/GenBank/DDBJ databases">
        <authorList>
            <person name="Karimi E."/>
        </authorList>
    </citation>
    <scope>NUCLEOTIDE SEQUENCE [LARGE SCALE GENOMIC DNA]</scope>
    <source>
        <strain evidence="1">Exiguobacterium sp. 9Y</strain>
    </source>
</reference>
<dbReference type="InterPro" id="IPR027417">
    <property type="entry name" value="P-loop_NTPase"/>
</dbReference>
<gene>
    <name evidence="1" type="primary">tmrB</name>
    <name evidence="1" type="ORF">EXIGUO9Y_360131</name>
</gene>
<organism evidence="1 2">
    <name type="scientific">Exiguobacterium oxidotolerans</name>
    <dbReference type="NCBI Taxonomy" id="223958"/>
    <lineage>
        <taxon>Bacteria</taxon>
        <taxon>Bacillati</taxon>
        <taxon>Bacillota</taxon>
        <taxon>Bacilli</taxon>
        <taxon>Bacillales</taxon>
        <taxon>Bacillales Family XII. Incertae Sedis</taxon>
        <taxon>Exiguobacterium</taxon>
    </lineage>
</organism>
<dbReference type="SUPFAM" id="SSF52540">
    <property type="entry name" value="P-loop containing nucleoside triphosphate hydrolases"/>
    <property type="match status" value="1"/>
</dbReference>
<evidence type="ECO:0000313" key="2">
    <source>
        <dbReference type="Proteomes" id="UP000439752"/>
    </source>
</evidence>
<accession>A0A653IGA6</accession>
<dbReference type="Proteomes" id="UP000439752">
    <property type="component" value="Unassembled WGS sequence"/>
</dbReference>
<keyword evidence="2" id="KW-1185">Reference proteome</keyword>
<dbReference type="AlphaFoldDB" id="A0A653IGA6"/>